<accession>A0A9N9KPJ6</accession>
<dbReference type="OrthoDB" id="4499271at2759"/>
<proteinExistence type="predicted"/>
<keyword evidence="2" id="KW-1185">Reference proteome</keyword>
<dbReference type="Proteomes" id="UP000696280">
    <property type="component" value="Unassembled WGS sequence"/>
</dbReference>
<protein>
    <submittedName>
        <fullName evidence="1">Uncharacterized protein</fullName>
    </submittedName>
</protein>
<reference evidence="1" key="1">
    <citation type="submission" date="2021-07" db="EMBL/GenBank/DDBJ databases">
        <authorList>
            <person name="Durling M."/>
        </authorList>
    </citation>
    <scope>NUCLEOTIDE SEQUENCE</scope>
</reference>
<sequence>MSIDFIIPDSLIPNPTLALQPTGLLACTEPSTCTAIAENRASPIPKSHFHIDSEFTVSLYGQSTTLWFLPSLTQSTQSVDIISASDSRLPTKRPGRGHGGFRHTTFPVQIPTAHRLLDSYIRSIAIARRGLYVGFFLAMITYIEGYVDGDGSLDISRLEGRCREFYSGFISFRKPTIALLNELEAAFIAPAMK</sequence>
<organism evidence="1 2">
    <name type="scientific">Hymenoscyphus fraxineus</name>
    <dbReference type="NCBI Taxonomy" id="746836"/>
    <lineage>
        <taxon>Eukaryota</taxon>
        <taxon>Fungi</taxon>
        <taxon>Dikarya</taxon>
        <taxon>Ascomycota</taxon>
        <taxon>Pezizomycotina</taxon>
        <taxon>Leotiomycetes</taxon>
        <taxon>Helotiales</taxon>
        <taxon>Helotiaceae</taxon>
        <taxon>Hymenoscyphus</taxon>
    </lineage>
</organism>
<dbReference type="AlphaFoldDB" id="A0A9N9KPJ6"/>
<evidence type="ECO:0000313" key="1">
    <source>
        <dbReference type="EMBL" id="CAG8949742.1"/>
    </source>
</evidence>
<gene>
    <name evidence="1" type="ORF">HYFRA_00004062</name>
</gene>
<evidence type="ECO:0000313" key="2">
    <source>
        <dbReference type="Proteomes" id="UP000696280"/>
    </source>
</evidence>
<name>A0A9N9KPJ6_9HELO</name>
<comment type="caution">
    <text evidence="1">The sequence shown here is derived from an EMBL/GenBank/DDBJ whole genome shotgun (WGS) entry which is preliminary data.</text>
</comment>
<dbReference type="EMBL" id="CAJVRL010000025">
    <property type="protein sequence ID" value="CAG8949742.1"/>
    <property type="molecule type" value="Genomic_DNA"/>
</dbReference>